<proteinExistence type="predicted"/>
<keyword evidence="3" id="KW-0812">Transmembrane</keyword>
<dbReference type="EMBL" id="MLAK01000906">
    <property type="protein sequence ID" value="OHT01543.1"/>
    <property type="molecule type" value="Genomic_DNA"/>
</dbReference>
<dbReference type="Pfam" id="PF00535">
    <property type="entry name" value="Glycos_transf_2"/>
    <property type="match status" value="1"/>
</dbReference>
<comment type="function">
    <text evidence="1">Dolichyl-phosphate beta-glucosyltransferase involved in the glycosylation of glycoproteins through the synthesis of dolichyl beta-D-glucosyl phosphate which serves as a sugar donor for transfer of three glucose residues to the Man-9-GlcNAc-2-PP-dolichol precursor to N-glycans.</text>
</comment>
<evidence type="ECO:0000313" key="5">
    <source>
        <dbReference type="EMBL" id="OHT01543.1"/>
    </source>
</evidence>
<feature type="region of interest" description="Disordered" evidence="2">
    <location>
        <begin position="336"/>
        <end position="357"/>
    </location>
</feature>
<reference evidence="5" key="1">
    <citation type="submission" date="2016-10" db="EMBL/GenBank/DDBJ databases">
        <authorList>
            <person name="Benchimol M."/>
            <person name="Almeida L.G."/>
            <person name="Vasconcelos A.T."/>
            <person name="Perreira-Neves A."/>
            <person name="Rosa I.A."/>
            <person name="Tasca T."/>
            <person name="Bogo M.R."/>
            <person name="de Souza W."/>
        </authorList>
    </citation>
    <scope>NUCLEOTIDE SEQUENCE [LARGE SCALE GENOMIC DNA]</scope>
    <source>
        <strain evidence="5">K</strain>
    </source>
</reference>
<dbReference type="InterPro" id="IPR029044">
    <property type="entry name" value="Nucleotide-diphossugar_trans"/>
</dbReference>
<evidence type="ECO:0000256" key="2">
    <source>
        <dbReference type="SAM" id="MobiDB-lite"/>
    </source>
</evidence>
<evidence type="ECO:0000256" key="3">
    <source>
        <dbReference type="SAM" id="Phobius"/>
    </source>
</evidence>
<dbReference type="InterPro" id="IPR001173">
    <property type="entry name" value="Glyco_trans_2-like"/>
</dbReference>
<gene>
    <name evidence="5" type="ORF">TRFO_31571</name>
</gene>
<feature type="domain" description="Glycosyltransferase 2-like" evidence="4">
    <location>
        <begin position="83"/>
        <end position="194"/>
    </location>
</feature>
<accession>A0A1J4JQU1</accession>
<protein>
    <recommendedName>
        <fullName evidence="4">Glycosyltransferase 2-like domain-containing protein</fullName>
    </recommendedName>
</protein>
<feature type="compositionally biased region" description="Polar residues" evidence="2">
    <location>
        <begin position="336"/>
        <end position="349"/>
    </location>
</feature>
<sequence>MTQEAFSIRNLSRYKMKILIILSVINCIVESFLVFSPNFVTKNDYLDSSIIKVLVKPEDFVADINLIVSRIRLLSEHYSGKTSIVITTFNRQKCFKRAFERLIENRPENSEIIVVDDASTETAKLEYLANITGLPNVTVIRHNQSYGAFHSKLDGFRAARGDYVMSCDDDDTFDPYYYKEIVSHIDYRYDFIVPLNNFMIRYFNLRNLTTIEQIVQDFHNHVAYAFRRSLIDGIEYPPKDVYIIRDDAPLTIPLYMKSSYDKFLFFENNWKYRLDRFCRARHESSKYRLNREKVFNGYYFLLNLTKNTHQTRFNNVIYKAYAGYLKAYTKAKHIPRNQTNTLHIPTNNGKFPKESQK</sequence>
<dbReference type="GeneID" id="94842709"/>
<dbReference type="Proteomes" id="UP000179807">
    <property type="component" value="Unassembled WGS sequence"/>
</dbReference>
<dbReference type="CDD" id="cd00761">
    <property type="entry name" value="Glyco_tranf_GTA_type"/>
    <property type="match status" value="1"/>
</dbReference>
<evidence type="ECO:0000313" key="6">
    <source>
        <dbReference type="Proteomes" id="UP000179807"/>
    </source>
</evidence>
<keyword evidence="3" id="KW-0472">Membrane</keyword>
<keyword evidence="3" id="KW-1133">Transmembrane helix</keyword>
<dbReference type="Gene3D" id="3.90.550.10">
    <property type="entry name" value="Spore Coat Polysaccharide Biosynthesis Protein SpsA, Chain A"/>
    <property type="match status" value="1"/>
</dbReference>
<comment type="caution">
    <text evidence="5">The sequence shown here is derived from an EMBL/GenBank/DDBJ whole genome shotgun (WGS) entry which is preliminary data.</text>
</comment>
<evidence type="ECO:0000256" key="1">
    <source>
        <dbReference type="ARBA" id="ARBA00003301"/>
    </source>
</evidence>
<dbReference type="OrthoDB" id="2603at2759"/>
<dbReference type="AlphaFoldDB" id="A0A1J4JQU1"/>
<dbReference type="RefSeq" id="XP_068354679.1">
    <property type="nucleotide sequence ID" value="XM_068508005.1"/>
</dbReference>
<name>A0A1J4JQU1_9EUKA</name>
<dbReference type="VEuPathDB" id="TrichDB:TRFO_31571"/>
<dbReference type="PANTHER" id="PTHR43685:SF2">
    <property type="entry name" value="GLYCOSYLTRANSFERASE 2-LIKE DOMAIN-CONTAINING PROTEIN"/>
    <property type="match status" value="1"/>
</dbReference>
<evidence type="ECO:0000259" key="4">
    <source>
        <dbReference type="Pfam" id="PF00535"/>
    </source>
</evidence>
<keyword evidence="6" id="KW-1185">Reference proteome</keyword>
<dbReference type="PANTHER" id="PTHR43685">
    <property type="entry name" value="GLYCOSYLTRANSFERASE"/>
    <property type="match status" value="1"/>
</dbReference>
<feature type="transmembrane region" description="Helical" evidence="3">
    <location>
        <begin position="18"/>
        <end position="40"/>
    </location>
</feature>
<dbReference type="InterPro" id="IPR050834">
    <property type="entry name" value="Glycosyltransf_2"/>
</dbReference>
<organism evidence="5 6">
    <name type="scientific">Tritrichomonas foetus</name>
    <dbReference type="NCBI Taxonomy" id="1144522"/>
    <lineage>
        <taxon>Eukaryota</taxon>
        <taxon>Metamonada</taxon>
        <taxon>Parabasalia</taxon>
        <taxon>Tritrichomonadida</taxon>
        <taxon>Tritrichomonadidae</taxon>
        <taxon>Tritrichomonas</taxon>
    </lineage>
</organism>
<dbReference type="SUPFAM" id="SSF53448">
    <property type="entry name" value="Nucleotide-diphospho-sugar transferases"/>
    <property type="match status" value="1"/>
</dbReference>